<accession>A0A1V4HV34</accession>
<proteinExistence type="predicted"/>
<evidence type="ECO:0000256" key="1">
    <source>
        <dbReference type="SAM" id="MobiDB-lite"/>
    </source>
</evidence>
<dbReference type="EMBL" id="MWPQ01000054">
    <property type="protein sequence ID" value="OPH81837.1"/>
    <property type="molecule type" value="Genomic_DNA"/>
</dbReference>
<reference evidence="3 4" key="1">
    <citation type="submission" date="2017-02" db="EMBL/GenBank/DDBJ databases">
        <title>Genome sequence of the nitrite-oxidizing bacterium Nitrobacter vulgaris strain Ab1.</title>
        <authorList>
            <person name="Mellbye B.L."/>
            <person name="Davis E.W."/>
            <person name="Spieck E."/>
            <person name="Chang J.H."/>
            <person name="Bottomley P.J."/>
            <person name="Sayavedra-Soto L.A."/>
        </authorList>
    </citation>
    <scope>NUCLEOTIDE SEQUENCE [LARGE SCALE GENOMIC DNA]</scope>
    <source>
        <strain evidence="3 4">Ab1</strain>
    </source>
</reference>
<gene>
    <name evidence="3" type="ORF">B2M20_15290</name>
</gene>
<keyword evidence="2" id="KW-0732">Signal</keyword>
<feature type="region of interest" description="Disordered" evidence="1">
    <location>
        <begin position="24"/>
        <end position="83"/>
    </location>
</feature>
<evidence type="ECO:0000256" key="2">
    <source>
        <dbReference type="SAM" id="SignalP"/>
    </source>
</evidence>
<dbReference type="Proteomes" id="UP000189940">
    <property type="component" value="Unassembled WGS sequence"/>
</dbReference>
<evidence type="ECO:0000313" key="3">
    <source>
        <dbReference type="EMBL" id="OPH81837.1"/>
    </source>
</evidence>
<keyword evidence="4" id="KW-1185">Reference proteome</keyword>
<dbReference type="AlphaFoldDB" id="A0A1V4HV34"/>
<evidence type="ECO:0000313" key="4">
    <source>
        <dbReference type="Proteomes" id="UP000189940"/>
    </source>
</evidence>
<feature type="chain" id="PRO_5012595728" evidence="2">
    <location>
        <begin position="22"/>
        <end position="83"/>
    </location>
</feature>
<organism evidence="3 4">
    <name type="scientific">Nitrobacter vulgaris</name>
    <dbReference type="NCBI Taxonomy" id="29421"/>
    <lineage>
        <taxon>Bacteria</taxon>
        <taxon>Pseudomonadati</taxon>
        <taxon>Pseudomonadota</taxon>
        <taxon>Alphaproteobacteria</taxon>
        <taxon>Hyphomicrobiales</taxon>
        <taxon>Nitrobacteraceae</taxon>
        <taxon>Nitrobacter</taxon>
    </lineage>
</organism>
<feature type="signal peptide" evidence="2">
    <location>
        <begin position="1"/>
        <end position="21"/>
    </location>
</feature>
<protein>
    <submittedName>
        <fullName evidence="3">Uncharacterized protein</fullName>
    </submittedName>
</protein>
<comment type="caution">
    <text evidence="3">The sequence shown here is derived from an EMBL/GenBank/DDBJ whole genome shotgun (WGS) entry which is preliminary data.</text>
</comment>
<name>A0A1V4HV34_NITVU</name>
<feature type="compositionally biased region" description="Basic residues" evidence="1">
    <location>
        <begin position="68"/>
        <end position="83"/>
    </location>
</feature>
<sequence length="83" mass="8663">MKNAIAVAALGIGLAFGSASASLADNVDGGAHPRSGVPTVAEHGASTARGVSRSQTPHVSDTDGYHTKQYHTTKHKKKKRNKR</sequence>